<name>A0AAV4MVT8_9ARAC</name>
<proteinExistence type="predicted"/>
<dbReference type="EMBL" id="BPLQ01000889">
    <property type="protein sequence ID" value="GIX76056.1"/>
    <property type="molecule type" value="Genomic_DNA"/>
</dbReference>
<sequence>MRTHDCGNAPFSTAVAINVSESTKWACCAHATTESSEVIPHRIFRCHEYFDAFQGEIHNWKFQLHGFLNRLCLVCLRFPQSSDFDICWFN</sequence>
<dbReference type="AlphaFoldDB" id="A0AAV4MVT8"/>
<reference evidence="1 2" key="1">
    <citation type="submission" date="2021-06" db="EMBL/GenBank/DDBJ databases">
        <title>Caerostris darwini draft genome.</title>
        <authorList>
            <person name="Kono N."/>
            <person name="Arakawa K."/>
        </authorList>
    </citation>
    <scope>NUCLEOTIDE SEQUENCE [LARGE SCALE GENOMIC DNA]</scope>
</reference>
<gene>
    <name evidence="1" type="ORF">CDAR_62211</name>
</gene>
<organism evidence="1 2">
    <name type="scientific">Caerostris darwini</name>
    <dbReference type="NCBI Taxonomy" id="1538125"/>
    <lineage>
        <taxon>Eukaryota</taxon>
        <taxon>Metazoa</taxon>
        <taxon>Ecdysozoa</taxon>
        <taxon>Arthropoda</taxon>
        <taxon>Chelicerata</taxon>
        <taxon>Arachnida</taxon>
        <taxon>Araneae</taxon>
        <taxon>Araneomorphae</taxon>
        <taxon>Entelegynae</taxon>
        <taxon>Araneoidea</taxon>
        <taxon>Araneidae</taxon>
        <taxon>Caerostris</taxon>
    </lineage>
</organism>
<evidence type="ECO:0000313" key="1">
    <source>
        <dbReference type="EMBL" id="GIX76056.1"/>
    </source>
</evidence>
<keyword evidence="2" id="KW-1185">Reference proteome</keyword>
<comment type="caution">
    <text evidence="1">The sequence shown here is derived from an EMBL/GenBank/DDBJ whole genome shotgun (WGS) entry which is preliminary data.</text>
</comment>
<evidence type="ECO:0000313" key="2">
    <source>
        <dbReference type="Proteomes" id="UP001054837"/>
    </source>
</evidence>
<dbReference type="Proteomes" id="UP001054837">
    <property type="component" value="Unassembled WGS sequence"/>
</dbReference>
<protein>
    <submittedName>
        <fullName evidence="1">Uncharacterized protein</fullName>
    </submittedName>
</protein>
<accession>A0AAV4MVT8</accession>